<evidence type="ECO:0000313" key="1">
    <source>
        <dbReference type="EMBL" id="AGC34414.1"/>
    </source>
</evidence>
<sequence>MNPFRLGQFAVESTSLLTMRMTLGDEATADILFEQEYDHGFVSRHSNQITSLIDAKYKK</sequence>
<dbReference type="Proteomes" id="UP000011137">
    <property type="component" value="Segment"/>
</dbReference>
<reference evidence="1 2" key="1">
    <citation type="journal article" date="2013" name="J. Virol.">
        <title>Insights into head-tailed viruses infecting extremely halophilic archaea.</title>
        <authorList>
            <person name="Pietila M.K."/>
            <person name="Laurinmaki P."/>
            <person name="Russell D.A."/>
            <person name="Ko C.C."/>
            <person name="Jacobs-Sera D."/>
            <person name="Butcher S.J."/>
            <person name="Bamford D.H."/>
            <person name="Hendrix R.W."/>
        </authorList>
    </citation>
    <scope>NUCLEOTIDE SEQUENCE [LARGE SCALE GENOMIC DNA]</scope>
</reference>
<organism evidence="1 2">
    <name type="scientific">Haloarcula vallismortis tailed virus 1</name>
    <dbReference type="NCBI Taxonomy" id="1262528"/>
    <lineage>
        <taxon>Viruses</taxon>
        <taxon>Duplodnaviria</taxon>
        <taxon>Heunggongvirae</taxon>
        <taxon>Uroviricota</taxon>
        <taxon>Caudoviricetes</taxon>
        <taxon>Thumleimavirales</taxon>
        <taxon>Druskaviridae</taxon>
        <taxon>Tredecimvirus</taxon>
        <taxon>Tredecimvirus thailandense</taxon>
        <taxon>Tredecimvirus HVTV1</taxon>
    </lineage>
</organism>
<proteinExistence type="predicted"/>
<dbReference type="GeneID" id="14477285"/>
<accession>L7TGT9</accession>
<evidence type="ECO:0000313" key="2">
    <source>
        <dbReference type="Proteomes" id="UP000011137"/>
    </source>
</evidence>
<dbReference type="KEGG" id="vg:14477285"/>
<name>L7TGT9_9CAUD</name>
<keyword evidence="2" id="KW-1185">Reference proteome</keyword>
<protein>
    <submittedName>
        <fullName evidence="1">Uncharacterized protein</fullName>
    </submittedName>
</protein>
<gene>
    <name evidence="1" type="primary">44</name>
    <name evidence="1" type="ORF">HVTV1_44</name>
</gene>
<dbReference type="EMBL" id="KC117377">
    <property type="protein sequence ID" value="AGC34414.1"/>
    <property type="molecule type" value="Genomic_DNA"/>
</dbReference>
<dbReference type="RefSeq" id="YP_007378950.1">
    <property type="nucleotide sequence ID" value="NC_020158.1"/>
</dbReference>